<organism evidence="1 2">
    <name type="scientific">Rhizoclosmatium globosum</name>
    <dbReference type="NCBI Taxonomy" id="329046"/>
    <lineage>
        <taxon>Eukaryota</taxon>
        <taxon>Fungi</taxon>
        <taxon>Fungi incertae sedis</taxon>
        <taxon>Chytridiomycota</taxon>
        <taxon>Chytridiomycota incertae sedis</taxon>
        <taxon>Chytridiomycetes</taxon>
        <taxon>Chytridiales</taxon>
        <taxon>Chytriomycetaceae</taxon>
        <taxon>Rhizoclosmatium</taxon>
    </lineage>
</organism>
<name>A0A1Y2CME2_9FUNG</name>
<dbReference type="OrthoDB" id="347435at2759"/>
<gene>
    <name evidence="1" type="ORF">BCR33DRAFT_782571</name>
</gene>
<protein>
    <recommendedName>
        <fullName evidence="3">P-loop containing nucleoside triphosphate hydrolase protein</fullName>
    </recommendedName>
</protein>
<dbReference type="STRING" id="329046.A0A1Y2CME2"/>
<dbReference type="Proteomes" id="UP000193642">
    <property type="component" value="Unassembled WGS sequence"/>
</dbReference>
<dbReference type="SUPFAM" id="SSF52540">
    <property type="entry name" value="P-loop containing nucleoside triphosphate hydrolases"/>
    <property type="match status" value="1"/>
</dbReference>
<evidence type="ECO:0000313" key="1">
    <source>
        <dbReference type="EMBL" id="ORY48190.1"/>
    </source>
</evidence>
<accession>A0A1Y2CME2</accession>
<sequence length="262" mass="29792">MTPPSQTVHSLATAHIVRCLRERAGASIKPLVVGVSGPQGAGKTTLTTNLINSLRIEHNLRAICFSLDDLYLTFEEQNKLRLKHPNNPYSHSEAILRNRLKEEQWTKVELPIDVILFEGWCLGFKPVTSISQVETMTKGSKFGADFEQFTVENMMDVQSELAKLEQIHKLLDVFIHICAEDIGYVYDWRQQQEDSMREKLGDPSAGLDRDQLRDFVSRFMPLYLICLPELEARGFFTTEAGKEKHLRVVIGKSREVISSAMI</sequence>
<evidence type="ECO:0000313" key="2">
    <source>
        <dbReference type="Proteomes" id="UP000193642"/>
    </source>
</evidence>
<reference evidence="1 2" key="1">
    <citation type="submission" date="2016-07" db="EMBL/GenBank/DDBJ databases">
        <title>Pervasive Adenine N6-methylation of Active Genes in Fungi.</title>
        <authorList>
            <consortium name="DOE Joint Genome Institute"/>
            <person name="Mondo S.J."/>
            <person name="Dannebaum R.O."/>
            <person name="Kuo R.C."/>
            <person name="Labutti K."/>
            <person name="Haridas S."/>
            <person name="Kuo A."/>
            <person name="Salamov A."/>
            <person name="Ahrendt S.R."/>
            <person name="Lipzen A."/>
            <person name="Sullivan W."/>
            <person name="Andreopoulos W.B."/>
            <person name="Clum A."/>
            <person name="Lindquist E."/>
            <person name="Daum C."/>
            <person name="Ramamoorthy G.K."/>
            <person name="Gryganskyi A."/>
            <person name="Culley D."/>
            <person name="Magnuson J.K."/>
            <person name="James T.Y."/>
            <person name="O'Malley M.A."/>
            <person name="Stajich J.E."/>
            <person name="Spatafora J.W."/>
            <person name="Visel A."/>
            <person name="Grigoriev I.V."/>
        </authorList>
    </citation>
    <scope>NUCLEOTIDE SEQUENCE [LARGE SCALE GENOMIC DNA]</scope>
    <source>
        <strain evidence="1 2">JEL800</strain>
    </source>
</reference>
<dbReference type="Gene3D" id="3.40.50.300">
    <property type="entry name" value="P-loop containing nucleotide triphosphate hydrolases"/>
    <property type="match status" value="2"/>
</dbReference>
<comment type="caution">
    <text evidence="1">The sequence shown here is derived from an EMBL/GenBank/DDBJ whole genome shotgun (WGS) entry which is preliminary data.</text>
</comment>
<dbReference type="EMBL" id="MCGO01000012">
    <property type="protein sequence ID" value="ORY48190.1"/>
    <property type="molecule type" value="Genomic_DNA"/>
</dbReference>
<keyword evidence="2" id="KW-1185">Reference proteome</keyword>
<dbReference type="InterPro" id="IPR027417">
    <property type="entry name" value="P-loop_NTPase"/>
</dbReference>
<evidence type="ECO:0008006" key="3">
    <source>
        <dbReference type="Google" id="ProtNLM"/>
    </source>
</evidence>
<dbReference type="AlphaFoldDB" id="A0A1Y2CME2"/>
<proteinExistence type="predicted"/>